<dbReference type="EMBL" id="JADEYC010000034">
    <property type="protein sequence ID" value="MBE9376180.1"/>
    <property type="molecule type" value="Genomic_DNA"/>
</dbReference>
<protein>
    <submittedName>
        <fullName evidence="3">Methyltransferase domain-containing protein</fullName>
    </submittedName>
</protein>
<dbReference type="GO" id="GO:0008757">
    <property type="term" value="F:S-adenosylmethionine-dependent methyltransferase activity"/>
    <property type="evidence" value="ECO:0007669"/>
    <property type="project" value="InterPro"/>
</dbReference>
<dbReference type="Pfam" id="PF08241">
    <property type="entry name" value="Methyltransf_11"/>
    <property type="match status" value="1"/>
</dbReference>
<dbReference type="CDD" id="cd02440">
    <property type="entry name" value="AdoMet_MTases"/>
    <property type="match status" value="1"/>
</dbReference>
<dbReference type="Gene3D" id="3.40.50.150">
    <property type="entry name" value="Vaccinia Virus protein VP39"/>
    <property type="match status" value="1"/>
</dbReference>
<dbReference type="InterPro" id="IPR013216">
    <property type="entry name" value="Methyltransf_11"/>
</dbReference>
<dbReference type="Proteomes" id="UP000598360">
    <property type="component" value="Unassembled WGS sequence"/>
</dbReference>
<dbReference type="AlphaFoldDB" id="A0A929BD51"/>
<comment type="caution">
    <text evidence="3">The sequence shown here is derived from an EMBL/GenBank/DDBJ whole genome shotgun (WGS) entry which is preliminary data.</text>
</comment>
<sequence>MPVAGYVFGEAELITEQQACMQACLDPITIEHLAALDVGPGWSCLEVGAGGGSIARWLGRQVGPGGHVLATDLDTGRTDPGPDGPVQVRWHDITTDVLPEAAFDLVHARLVLLHLPQRLRALAAMVRAVKPGGWLLLDEFDCTWMPVLAGHGQAVFARFHAALCAVLTEAGADIAWGSHAYAALAEQGMDRMGAAARAQAWPGGSTGSRWLQVNIAQLGGRLVATGLVSAGDLAELRELLDDPGFVVSSYLVVSTWGRRPG</sequence>
<feature type="domain" description="Methyltransferase type 11" evidence="2">
    <location>
        <begin position="45"/>
        <end position="136"/>
    </location>
</feature>
<reference evidence="3" key="1">
    <citation type="submission" date="2020-10" db="EMBL/GenBank/DDBJ databases">
        <title>Diversity and distribution of actinomycetes associated with coral in the coast of Hainan.</title>
        <authorList>
            <person name="Li F."/>
        </authorList>
    </citation>
    <scope>NUCLEOTIDE SEQUENCE</scope>
    <source>
        <strain evidence="3">HNM0983</strain>
    </source>
</reference>
<evidence type="ECO:0000259" key="2">
    <source>
        <dbReference type="Pfam" id="PF08241"/>
    </source>
</evidence>
<keyword evidence="1" id="KW-0808">Transferase</keyword>
<dbReference type="GO" id="GO:0032259">
    <property type="term" value="P:methylation"/>
    <property type="evidence" value="ECO:0007669"/>
    <property type="project" value="UniProtKB-KW"/>
</dbReference>
<dbReference type="InterPro" id="IPR029063">
    <property type="entry name" value="SAM-dependent_MTases_sf"/>
</dbReference>
<keyword evidence="3" id="KW-0489">Methyltransferase</keyword>
<dbReference type="SUPFAM" id="SSF53335">
    <property type="entry name" value="S-adenosyl-L-methionine-dependent methyltransferases"/>
    <property type="match status" value="1"/>
</dbReference>
<organism evidence="3 4">
    <name type="scientific">Saccharopolyspora montiporae</name>
    <dbReference type="NCBI Taxonomy" id="2781240"/>
    <lineage>
        <taxon>Bacteria</taxon>
        <taxon>Bacillati</taxon>
        <taxon>Actinomycetota</taxon>
        <taxon>Actinomycetes</taxon>
        <taxon>Pseudonocardiales</taxon>
        <taxon>Pseudonocardiaceae</taxon>
        <taxon>Saccharopolyspora</taxon>
    </lineage>
</organism>
<gene>
    <name evidence="3" type="ORF">IQ251_17155</name>
</gene>
<evidence type="ECO:0000313" key="4">
    <source>
        <dbReference type="Proteomes" id="UP000598360"/>
    </source>
</evidence>
<dbReference type="PANTHER" id="PTHR43861">
    <property type="entry name" value="TRANS-ACONITATE 2-METHYLTRANSFERASE-RELATED"/>
    <property type="match status" value="1"/>
</dbReference>
<proteinExistence type="predicted"/>
<dbReference type="RefSeq" id="WP_193929621.1">
    <property type="nucleotide sequence ID" value="NZ_JADEYC010000034.1"/>
</dbReference>
<keyword evidence="4" id="KW-1185">Reference proteome</keyword>
<name>A0A929BD51_9PSEU</name>
<accession>A0A929BD51</accession>
<evidence type="ECO:0000313" key="3">
    <source>
        <dbReference type="EMBL" id="MBE9376180.1"/>
    </source>
</evidence>
<dbReference type="PANTHER" id="PTHR43861:SF3">
    <property type="entry name" value="PUTATIVE (AFU_ORTHOLOGUE AFUA_2G14390)-RELATED"/>
    <property type="match status" value="1"/>
</dbReference>
<evidence type="ECO:0000256" key="1">
    <source>
        <dbReference type="ARBA" id="ARBA00022679"/>
    </source>
</evidence>